<reference evidence="1 2" key="1">
    <citation type="submission" date="2014-02" db="EMBL/GenBank/DDBJ databases">
        <title>Single nucleus genome sequencing reveals high similarity among nuclei of an endomycorrhizal fungus.</title>
        <authorList>
            <person name="Lin K."/>
            <person name="Geurts R."/>
            <person name="Zhang Z."/>
            <person name="Limpens E."/>
            <person name="Saunders D.G."/>
            <person name="Mu D."/>
            <person name="Pang E."/>
            <person name="Cao H."/>
            <person name="Cha H."/>
            <person name="Lin T."/>
            <person name="Zhou Q."/>
            <person name="Shang Y."/>
            <person name="Li Y."/>
            <person name="Ivanov S."/>
            <person name="Sharma T."/>
            <person name="Velzen R.V."/>
            <person name="Ruijter N.D."/>
            <person name="Aanen D.K."/>
            <person name="Win J."/>
            <person name="Kamoun S."/>
            <person name="Bisseling T."/>
            <person name="Huang S."/>
        </authorList>
    </citation>
    <scope>NUCLEOTIDE SEQUENCE [LARGE SCALE GENOMIC DNA]</scope>
    <source>
        <strain evidence="2">DAOM197198w</strain>
    </source>
</reference>
<name>A0A015MPS6_RHIIW</name>
<keyword evidence="2" id="KW-1185">Reference proteome</keyword>
<comment type="caution">
    <text evidence="1">The sequence shown here is derived from an EMBL/GenBank/DDBJ whole genome shotgun (WGS) entry which is preliminary data.</text>
</comment>
<dbReference type="AlphaFoldDB" id="A0A015MPS6"/>
<evidence type="ECO:0000313" key="1">
    <source>
        <dbReference type="EMBL" id="EXX68773.1"/>
    </source>
</evidence>
<dbReference type="OrthoDB" id="10357750at2759"/>
<sequence>MTNDMLVSLQAQPMETEIFENVERQSMNVEHDDQNIKHQSEDVIPEFSTKNSIKSSTKLNAKAIPYTQKEKDELARINVIKRTASDSKAQLAKKKQQCAPPKEIQSVMTGYDPVLKDNVRKITLYDILPPGLSSKFSSILRNRVT</sequence>
<dbReference type="EMBL" id="JEMT01017173">
    <property type="protein sequence ID" value="EXX68773.1"/>
    <property type="molecule type" value="Genomic_DNA"/>
</dbReference>
<dbReference type="Proteomes" id="UP000022910">
    <property type="component" value="Unassembled WGS sequence"/>
</dbReference>
<dbReference type="HOGENOM" id="CLU_112574_0_0_1"/>
<protein>
    <submittedName>
        <fullName evidence="1">Uncharacterized protein</fullName>
    </submittedName>
</protein>
<proteinExistence type="predicted"/>
<organism evidence="1 2">
    <name type="scientific">Rhizophagus irregularis (strain DAOM 197198w)</name>
    <name type="common">Glomus intraradices</name>
    <dbReference type="NCBI Taxonomy" id="1432141"/>
    <lineage>
        <taxon>Eukaryota</taxon>
        <taxon>Fungi</taxon>
        <taxon>Fungi incertae sedis</taxon>
        <taxon>Mucoromycota</taxon>
        <taxon>Glomeromycotina</taxon>
        <taxon>Glomeromycetes</taxon>
        <taxon>Glomerales</taxon>
        <taxon>Glomeraceae</taxon>
        <taxon>Rhizophagus</taxon>
    </lineage>
</organism>
<gene>
    <name evidence="1" type="ORF">RirG_102070</name>
</gene>
<evidence type="ECO:0000313" key="2">
    <source>
        <dbReference type="Proteomes" id="UP000022910"/>
    </source>
</evidence>
<accession>A0A015MPS6</accession>